<dbReference type="EMBL" id="CAKASE010000054">
    <property type="protein sequence ID" value="CAG9565706.1"/>
    <property type="molecule type" value="Genomic_DNA"/>
</dbReference>
<keyword evidence="2" id="KW-1185">Reference proteome</keyword>
<name>A0A8J2QMQ7_9NEOP</name>
<evidence type="ECO:0000313" key="2">
    <source>
        <dbReference type="Proteomes" id="UP000789524"/>
    </source>
</evidence>
<reference evidence="1" key="1">
    <citation type="submission" date="2021-09" db="EMBL/GenBank/DDBJ databases">
        <authorList>
            <person name="Martin H S."/>
        </authorList>
    </citation>
    <scope>NUCLEOTIDE SEQUENCE</scope>
</reference>
<accession>A0A8J2QMQ7</accession>
<comment type="caution">
    <text evidence="1">The sequence shown here is derived from an EMBL/GenBank/DDBJ whole genome shotgun (WGS) entry which is preliminary data.</text>
</comment>
<gene>
    <name evidence="1" type="ORF">DCHRY22_LOCUS6496</name>
</gene>
<protein>
    <submittedName>
        <fullName evidence="1">(African queen) hypothetical protein</fullName>
    </submittedName>
</protein>
<proteinExistence type="predicted"/>
<dbReference type="AlphaFoldDB" id="A0A8J2QMQ7"/>
<dbReference type="Proteomes" id="UP000789524">
    <property type="component" value="Unassembled WGS sequence"/>
</dbReference>
<organism evidence="1 2">
    <name type="scientific">Danaus chrysippus</name>
    <name type="common">African queen</name>
    <dbReference type="NCBI Taxonomy" id="151541"/>
    <lineage>
        <taxon>Eukaryota</taxon>
        <taxon>Metazoa</taxon>
        <taxon>Ecdysozoa</taxon>
        <taxon>Arthropoda</taxon>
        <taxon>Hexapoda</taxon>
        <taxon>Insecta</taxon>
        <taxon>Pterygota</taxon>
        <taxon>Neoptera</taxon>
        <taxon>Endopterygota</taxon>
        <taxon>Lepidoptera</taxon>
        <taxon>Glossata</taxon>
        <taxon>Ditrysia</taxon>
        <taxon>Papilionoidea</taxon>
        <taxon>Nymphalidae</taxon>
        <taxon>Danainae</taxon>
        <taxon>Danaini</taxon>
        <taxon>Danaina</taxon>
        <taxon>Danaus</taxon>
        <taxon>Anosia</taxon>
    </lineage>
</organism>
<evidence type="ECO:0000313" key="1">
    <source>
        <dbReference type="EMBL" id="CAG9565706.1"/>
    </source>
</evidence>
<sequence length="118" mass="13551">MLSIQVLPPSQPLTVPWLSKKEYFVYDIIEIFAFSYCDRHLASGEGVLLFYYVSIVSTRDIVPRWRDLTFGTDKVSVILDVNEMVSNETRHCGLNNGCIEQPLLLLKMIASCYLLFKL</sequence>